<organism evidence="2 3">
    <name type="scientific">Ligilactobacillus salivarius</name>
    <dbReference type="NCBI Taxonomy" id="1624"/>
    <lineage>
        <taxon>Bacteria</taxon>
        <taxon>Bacillati</taxon>
        <taxon>Bacillota</taxon>
        <taxon>Bacilli</taxon>
        <taxon>Lactobacillales</taxon>
        <taxon>Lactobacillaceae</taxon>
        <taxon>Ligilactobacillus</taxon>
    </lineage>
</organism>
<accession>A0A089QKJ2</accession>
<evidence type="ECO:0000256" key="1">
    <source>
        <dbReference type="SAM" id="Phobius"/>
    </source>
</evidence>
<gene>
    <name evidence="2" type="ORF">LSJ_2043c</name>
</gene>
<dbReference type="KEGG" id="lsj:LSJ_2043c"/>
<sequence length="571" mass="63848">MLVMTLMYSLLAIIIFVCKSIFLRNKKQTLISLSILLLEILLIFIFVYFLLPSRNLLSLLLGNAIFGGIFLILNLFIGNFDDDIRRGKLWVNKSFSIGLSVVMVILLIAVGGELHSILSVKPTYNSISVKKVSSKQAPTFKRGETPVALAPKTVLNRVRKAVSDLPNSQYYKIAGTVQAQYIHGKAVYIVPVEYQGFFAMMKAKNIPGYFMIDATSQNATPKFIKKPYKYTTSAYFKRDAERQLYRNNPQWLKLGDGGAQLEINNNGNPYWVETVYKSEFLSHRINYKKLRVIVMDAITGKTKTYKLSNLPKFVDEGITSDVAAEINSNYGSYKHGFWNRFLGKTDMEEPTNNGPEDGVTSIFNENGTISYFTDFTNPNTKSDSALGYSMINARTGELTYYKANGIMDSSGAKSNANQNYKAQQWTANMPILYNVDGRPTWIMTILDKTHAIRGYYYLDAEDQSIYGTGSSPISALDDFRQALVNSGAKASNTPNSNLKQITGTVDRVAIVSNKNKVMFTLKDSQIVYTIDTDDFAKANLLRSGDNVGFKANIVNGQSIGNVTKFTNHNLK</sequence>
<protein>
    <submittedName>
        <fullName evidence="2">Putative membrane associated protein</fullName>
    </submittedName>
</protein>
<dbReference type="AlphaFoldDB" id="A0A089QKJ2"/>
<geneLocation type="plasmid" evidence="2 3">
    <name>pMP1046A</name>
</geneLocation>
<reference evidence="2 3" key="1">
    <citation type="journal article" date="2014" name="BMC Genomics">
        <title>Unusual genome complexity in Lactobacillus salivarius JCM1046.</title>
        <authorList>
            <person name="Raftis E.J."/>
            <person name="Forde B.M."/>
            <person name="Claesson M.J."/>
            <person name="O'Toole P.W."/>
        </authorList>
    </citation>
    <scope>NUCLEOTIDE SEQUENCE [LARGE SCALE GENOMIC DNA]</scope>
    <source>
        <strain evidence="2 3">JCM1046</strain>
        <plasmid evidence="2 3">pMP1046A</plasmid>
    </source>
</reference>
<name>A0A089QKJ2_9LACO</name>
<feature type="transmembrane region" description="Helical" evidence="1">
    <location>
        <begin position="30"/>
        <end position="51"/>
    </location>
</feature>
<dbReference type="EMBL" id="CP007647">
    <property type="protein sequence ID" value="AIR11461.1"/>
    <property type="molecule type" value="Genomic_DNA"/>
</dbReference>
<feature type="transmembrane region" description="Helical" evidence="1">
    <location>
        <begin position="57"/>
        <end position="77"/>
    </location>
</feature>
<proteinExistence type="predicted"/>
<feature type="transmembrane region" description="Helical" evidence="1">
    <location>
        <begin position="6"/>
        <end position="23"/>
    </location>
</feature>
<dbReference type="Proteomes" id="UP000029488">
    <property type="component" value="Plasmid pMP1046A"/>
</dbReference>
<keyword evidence="1" id="KW-0472">Membrane</keyword>
<feature type="transmembrane region" description="Helical" evidence="1">
    <location>
        <begin position="97"/>
        <end position="118"/>
    </location>
</feature>
<keyword evidence="1" id="KW-0812">Transmembrane</keyword>
<keyword evidence="2" id="KW-0614">Plasmid</keyword>
<evidence type="ECO:0000313" key="3">
    <source>
        <dbReference type="Proteomes" id="UP000029488"/>
    </source>
</evidence>
<dbReference type="RefSeq" id="WP_044005688.1">
    <property type="nucleotide sequence ID" value="NZ_CP007647.1"/>
</dbReference>
<keyword evidence="1" id="KW-1133">Transmembrane helix</keyword>
<evidence type="ECO:0000313" key="2">
    <source>
        <dbReference type="EMBL" id="AIR11461.1"/>
    </source>
</evidence>